<comment type="function">
    <text evidence="8">Transcription factor.</text>
</comment>
<evidence type="ECO:0000256" key="3">
    <source>
        <dbReference type="ARBA" id="ARBA00023015"/>
    </source>
</evidence>
<dbReference type="SMART" id="SM00717">
    <property type="entry name" value="SANT"/>
    <property type="match status" value="2"/>
</dbReference>
<feature type="region of interest" description="Disordered" evidence="9">
    <location>
        <begin position="19"/>
        <end position="40"/>
    </location>
</feature>
<organism evidence="12 13">
    <name type="scientific">Handroanthus impetiginosus</name>
    <dbReference type="NCBI Taxonomy" id="429701"/>
    <lineage>
        <taxon>Eukaryota</taxon>
        <taxon>Viridiplantae</taxon>
        <taxon>Streptophyta</taxon>
        <taxon>Embryophyta</taxon>
        <taxon>Tracheophyta</taxon>
        <taxon>Spermatophyta</taxon>
        <taxon>Magnoliopsida</taxon>
        <taxon>eudicotyledons</taxon>
        <taxon>Gunneridae</taxon>
        <taxon>Pentapetalae</taxon>
        <taxon>asterids</taxon>
        <taxon>lamiids</taxon>
        <taxon>Lamiales</taxon>
        <taxon>Bignoniaceae</taxon>
        <taxon>Crescentiina</taxon>
        <taxon>Tabebuia alliance</taxon>
        <taxon>Handroanthus</taxon>
    </lineage>
</organism>
<keyword evidence="7" id="KW-0539">Nucleus</keyword>
<keyword evidence="2" id="KW-0677">Repeat</keyword>
<evidence type="ECO:0000313" key="13">
    <source>
        <dbReference type="Proteomes" id="UP000231279"/>
    </source>
</evidence>
<proteinExistence type="predicted"/>
<keyword evidence="4" id="KW-0238">DNA-binding</keyword>
<evidence type="ECO:0000256" key="1">
    <source>
        <dbReference type="ARBA" id="ARBA00004123"/>
    </source>
</evidence>
<dbReference type="FunFam" id="1.10.10.60:FF:000119">
    <property type="entry name" value="Transcription factor GAMYB"/>
    <property type="match status" value="1"/>
</dbReference>
<feature type="domain" description="HTH myb-type" evidence="11">
    <location>
        <begin position="87"/>
        <end position="141"/>
    </location>
</feature>
<feature type="domain" description="Myb-like" evidence="10">
    <location>
        <begin position="34"/>
        <end position="86"/>
    </location>
</feature>
<dbReference type="Pfam" id="PF00249">
    <property type="entry name" value="Myb_DNA-binding"/>
    <property type="match status" value="2"/>
</dbReference>
<feature type="domain" description="HTH myb-type" evidence="11">
    <location>
        <begin position="34"/>
        <end position="86"/>
    </location>
</feature>
<evidence type="ECO:0000256" key="6">
    <source>
        <dbReference type="ARBA" id="ARBA00023163"/>
    </source>
</evidence>
<evidence type="ECO:0000259" key="10">
    <source>
        <dbReference type="PROSITE" id="PS50090"/>
    </source>
</evidence>
<evidence type="ECO:0000256" key="5">
    <source>
        <dbReference type="ARBA" id="ARBA00023159"/>
    </source>
</evidence>
<feature type="compositionally biased region" description="Low complexity" evidence="9">
    <location>
        <begin position="336"/>
        <end position="357"/>
    </location>
</feature>
<name>A0A2G9I591_9LAMI</name>
<dbReference type="FunFam" id="1.10.10.60:FF:000001">
    <property type="entry name" value="MYB-related transcription factor"/>
    <property type="match status" value="1"/>
</dbReference>
<dbReference type="GO" id="GO:0003677">
    <property type="term" value="F:DNA binding"/>
    <property type="evidence" value="ECO:0007669"/>
    <property type="project" value="UniProtKB-KW"/>
</dbReference>
<reference evidence="13" key="1">
    <citation type="journal article" date="2018" name="Gigascience">
        <title>Genome assembly of the Pink Ipe (Handroanthus impetiginosus, Bignoniaceae), a highly valued, ecologically keystone Neotropical timber forest tree.</title>
        <authorList>
            <person name="Silva-Junior O.B."/>
            <person name="Grattapaglia D."/>
            <person name="Novaes E."/>
            <person name="Collevatti R.G."/>
        </authorList>
    </citation>
    <scope>NUCLEOTIDE SEQUENCE [LARGE SCALE GENOMIC DNA]</scope>
    <source>
        <strain evidence="13">cv. UFG-1</strain>
    </source>
</reference>
<dbReference type="OrthoDB" id="2143914at2759"/>
<dbReference type="CDD" id="cd00167">
    <property type="entry name" value="SANT"/>
    <property type="match status" value="2"/>
</dbReference>
<dbReference type="InterPro" id="IPR017930">
    <property type="entry name" value="Myb_dom"/>
</dbReference>
<gene>
    <name evidence="12" type="ORF">CDL12_02347</name>
</gene>
<evidence type="ECO:0000256" key="4">
    <source>
        <dbReference type="ARBA" id="ARBA00023125"/>
    </source>
</evidence>
<dbReference type="EMBL" id="NKXS01000341">
    <property type="protein sequence ID" value="PIN24919.1"/>
    <property type="molecule type" value="Genomic_DNA"/>
</dbReference>
<dbReference type="PANTHER" id="PTHR47995">
    <property type="entry name" value="TRANSCRIPTION FACTOR MYB33-RELATED"/>
    <property type="match status" value="1"/>
</dbReference>
<evidence type="ECO:0000313" key="12">
    <source>
        <dbReference type="EMBL" id="PIN24919.1"/>
    </source>
</evidence>
<dbReference type="GO" id="GO:0048235">
    <property type="term" value="P:pollen sperm cell differentiation"/>
    <property type="evidence" value="ECO:0007669"/>
    <property type="project" value="UniProtKB-ARBA"/>
</dbReference>
<protein>
    <submittedName>
        <fullName evidence="12">Transcription factor, Myb superfamily</fullName>
    </submittedName>
</protein>
<evidence type="ECO:0000256" key="8">
    <source>
        <dbReference type="ARBA" id="ARBA00057804"/>
    </source>
</evidence>
<comment type="subcellular location">
    <subcellularLocation>
        <location evidence="1">Nucleus</location>
    </subcellularLocation>
</comment>
<evidence type="ECO:0000256" key="7">
    <source>
        <dbReference type="ARBA" id="ARBA00023242"/>
    </source>
</evidence>
<feature type="region of interest" description="Disordered" evidence="9">
    <location>
        <begin position="335"/>
        <end position="357"/>
    </location>
</feature>
<comment type="caution">
    <text evidence="12">The sequence shown here is derived from an EMBL/GenBank/DDBJ whole genome shotgun (WGS) entry which is preliminary data.</text>
</comment>
<dbReference type="InterPro" id="IPR009057">
    <property type="entry name" value="Homeodomain-like_sf"/>
</dbReference>
<evidence type="ECO:0000256" key="2">
    <source>
        <dbReference type="ARBA" id="ARBA00022737"/>
    </source>
</evidence>
<sequence length="437" mass="47856">MSMTSESDESTMPKNCIDSLAVEDDGGGGDVGPNGPLKKGPWTSAEDAILVAYVTKHGEGNWNAVHKRTGLARCGKSCRLRWANHLRPDLKKVPISQEEEDLIVKLHAKMGNKWARMAAELPGRTDNEIKNFWNTRIKRKERAGLPIYPPEICTEASNGNQQSDNLSAFPSADAHYPDFIPVNNFEIPPIEFKNFELHQKLYPQALLDTPASCLLDIPSSGLLPQVLPPSYPIKLLPPTVHPPKRLRGSQSSFPSLNAGIANVIPFGSQYPDDVSVQNTQSLIYSSSYDNPNSASNSYDHMGRHAVLNGNPSSSEPAWPTKMELPSLQTQVGYWGSPSSPLPSLESPTQNNLSSNLSPRSSGLLDAVLYGSHTVKNSTNSFLQQNWNAVDIIDASSQDFYETKWEACEPISPFGRSSSSLFSEGTLMSGISFDEPNM</sequence>
<dbReference type="STRING" id="429701.A0A2G9I591"/>
<dbReference type="GO" id="GO:0040008">
    <property type="term" value="P:regulation of growth"/>
    <property type="evidence" value="ECO:0007669"/>
    <property type="project" value="UniProtKB-ARBA"/>
</dbReference>
<dbReference type="PROSITE" id="PS51294">
    <property type="entry name" value="HTH_MYB"/>
    <property type="match status" value="2"/>
</dbReference>
<feature type="domain" description="Myb-like" evidence="10">
    <location>
        <begin position="87"/>
        <end position="137"/>
    </location>
</feature>
<dbReference type="PROSITE" id="PS50090">
    <property type="entry name" value="MYB_LIKE"/>
    <property type="match status" value="2"/>
</dbReference>
<dbReference type="InterPro" id="IPR001005">
    <property type="entry name" value="SANT/Myb"/>
</dbReference>
<evidence type="ECO:0000259" key="11">
    <source>
        <dbReference type="PROSITE" id="PS51294"/>
    </source>
</evidence>
<dbReference type="SUPFAM" id="SSF46689">
    <property type="entry name" value="Homeodomain-like"/>
    <property type="match status" value="1"/>
</dbReference>
<dbReference type="GO" id="GO:0005634">
    <property type="term" value="C:nucleus"/>
    <property type="evidence" value="ECO:0007669"/>
    <property type="project" value="UniProtKB-SubCell"/>
</dbReference>
<dbReference type="GO" id="GO:0045893">
    <property type="term" value="P:positive regulation of DNA-templated transcription"/>
    <property type="evidence" value="ECO:0007669"/>
    <property type="project" value="UniProtKB-ARBA"/>
</dbReference>
<evidence type="ECO:0000256" key="9">
    <source>
        <dbReference type="SAM" id="MobiDB-lite"/>
    </source>
</evidence>
<dbReference type="PANTHER" id="PTHR47995:SF31">
    <property type="entry name" value="TRANSCRIPTION FACTOR GAMYB-LIKE"/>
    <property type="match status" value="1"/>
</dbReference>
<keyword evidence="13" id="KW-1185">Reference proteome</keyword>
<accession>A0A2G9I591</accession>
<keyword evidence="6" id="KW-0804">Transcription</keyword>
<keyword evidence="3" id="KW-0805">Transcription regulation</keyword>
<dbReference type="AlphaFoldDB" id="A0A2G9I591"/>
<dbReference type="Gene3D" id="1.10.10.60">
    <property type="entry name" value="Homeodomain-like"/>
    <property type="match status" value="2"/>
</dbReference>
<dbReference type="Proteomes" id="UP000231279">
    <property type="component" value="Unassembled WGS sequence"/>
</dbReference>
<keyword evidence="5" id="KW-0010">Activator</keyword>